<feature type="transmembrane region" description="Helical" evidence="1">
    <location>
        <begin position="66"/>
        <end position="88"/>
    </location>
</feature>
<feature type="transmembrane region" description="Helical" evidence="1">
    <location>
        <begin position="21"/>
        <end position="46"/>
    </location>
</feature>
<name>A0A381UK47_9ZZZZ</name>
<keyword evidence="1" id="KW-1133">Transmembrane helix</keyword>
<dbReference type="AlphaFoldDB" id="A0A381UK47"/>
<dbReference type="EMBL" id="UINC01006520">
    <property type="protein sequence ID" value="SVA28018.1"/>
    <property type="molecule type" value="Genomic_DNA"/>
</dbReference>
<dbReference type="Pfam" id="PF20584">
    <property type="entry name" value="DUF6787"/>
    <property type="match status" value="1"/>
</dbReference>
<proteinExistence type="predicted"/>
<sequence>MQKFPMIDLNRYFKTQLQAQGISGIIVIMCVFALTGILITQIAPLLLSNIIGVKGGLVSGPWLYRVLYIITIPPLYYLLLISIGTLLGKGRFFRGRIRNTWGKILKIRI</sequence>
<evidence type="ECO:0000313" key="3">
    <source>
        <dbReference type="EMBL" id="SVA28018.1"/>
    </source>
</evidence>
<feature type="domain" description="DUF6787" evidence="2">
    <location>
        <begin position="27"/>
        <end position="104"/>
    </location>
</feature>
<keyword evidence="1" id="KW-0812">Transmembrane</keyword>
<organism evidence="3">
    <name type="scientific">marine metagenome</name>
    <dbReference type="NCBI Taxonomy" id="408172"/>
    <lineage>
        <taxon>unclassified sequences</taxon>
        <taxon>metagenomes</taxon>
        <taxon>ecological metagenomes</taxon>
    </lineage>
</organism>
<reference evidence="3" key="1">
    <citation type="submission" date="2018-05" db="EMBL/GenBank/DDBJ databases">
        <authorList>
            <person name="Lanie J.A."/>
            <person name="Ng W.-L."/>
            <person name="Kazmierczak K.M."/>
            <person name="Andrzejewski T.M."/>
            <person name="Davidsen T.M."/>
            <person name="Wayne K.J."/>
            <person name="Tettelin H."/>
            <person name="Glass J.I."/>
            <person name="Rusch D."/>
            <person name="Podicherti R."/>
            <person name="Tsui H.-C.T."/>
            <person name="Winkler M.E."/>
        </authorList>
    </citation>
    <scope>NUCLEOTIDE SEQUENCE</scope>
</reference>
<keyword evidence="1" id="KW-0472">Membrane</keyword>
<accession>A0A381UK47</accession>
<protein>
    <recommendedName>
        <fullName evidence="2">DUF6787 domain-containing protein</fullName>
    </recommendedName>
</protein>
<evidence type="ECO:0000259" key="2">
    <source>
        <dbReference type="Pfam" id="PF20584"/>
    </source>
</evidence>
<gene>
    <name evidence="3" type="ORF">METZ01_LOCUS80872</name>
</gene>
<dbReference type="InterPro" id="IPR046714">
    <property type="entry name" value="DUF6787"/>
</dbReference>
<evidence type="ECO:0000256" key="1">
    <source>
        <dbReference type="SAM" id="Phobius"/>
    </source>
</evidence>